<dbReference type="EMBL" id="BARU01006723">
    <property type="protein sequence ID" value="GAH36014.1"/>
    <property type="molecule type" value="Genomic_DNA"/>
</dbReference>
<comment type="caution">
    <text evidence="2">The sequence shown here is derived from an EMBL/GenBank/DDBJ whole genome shotgun (WGS) entry which is preliminary data.</text>
</comment>
<protein>
    <submittedName>
        <fullName evidence="2">Uncharacterized protein</fullName>
    </submittedName>
</protein>
<accession>X1G377</accession>
<evidence type="ECO:0000256" key="1">
    <source>
        <dbReference type="SAM" id="MobiDB-lite"/>
    </source>
</evidence>
<feature type="region of interest" description="Disordered" evidence="1">
    <location>
        <begin position="30"/>
        <end position="53"/>
    </location>
</feature>
<sequence>MAMVLPAAMGEIKRRRKTKEIPIARKAQMSLTPLGKRRQMKDPTRGMDILRIR</sequence>
<organism evidence="2">
    <name type="scientific">marine sediment metagenome</name>
    <dbReference type="NCBI Taxonomy" id="412755"/>
    <lineage>
        <taxon>unclassified sequences</taxon>
        <taxon>metagenomes</taxon>
        <taxon>ecological metagenomes</taxon>
    </lineage>
</organism>
<proteinExistence type="predicted"/>
<dbReference type="AlphaFoldDB" id="X1G377"/>
<evidence type="ECO:0000313" key="2">
    <source>
        <dbReference type="EMBL" id="GAH36014.1"/>
    </source>
</evidence>
<feature type="compositionally biased region" description="Basic and acidic residues" evidence="1">
    <location>
        <begin position="40"/>
        <end position="53"/>
    </location>
</feature>
<reference evidence="2" key="1">
    <citation type="journal article" date="2014" name="Front. Microbiol.">
        <title>High frequency of phylogenetically diverse reductive dehalogenase-homologous genes in deep subseafloor sedimentary metagenomes.</title>
        <authorList>
            <person name="Kawai M."/>
            <person name="Futagami T."/>
            <person name="Toyoda A."/>
            <person name="Takaki Y."/>
            <person name="Nishi S."/>
            <person name="Hori S."/>
            <person name="Arai W."/>
            <person name="Tsubouchi T."/>
            <person name="Morono Y."/>
            <person name="Uchiyama I."/>
            <person name="Ito T."/>
            <person name="Fujiyama A."/>
            <person name="Inagaki F."/>
            <person name="Takami H."/>
        </authorList>
    </citation>
    <scope>NUCLEOTIDE SEQUENCE</scope>
    <source>
        <strain evidence="2">Expedition CK06-06</strain>
    </source>
</reference>
<gene>
    <name evidence="2" type="ORF">S03H2_13247</name>
</gene>
<name>X1G377_9ZZZZ</name>